<feature type="region of interest" description="Disordered" evidence="1">
    <location>
        <begin position="275"/>
        <end position="364"/>
    </location>
</feature>
<dbReference type="AlphaFoldDB" id="A0A218ZC39"/>
<feature type="compositionally biased region" description="Basic and acidic residues" evidence="1">
    <location>
        <begin position="195"/>
        <end position="219"/>
    </location>
</feature>
<feature type="region of interest" description="Disordered" evidence="1">
    <location>
        <begin position="407"/>
        <end position="440"/>
    </location>
</feature>
<gene>
    <name evidence="2" type="ORF">B2J93_7912</name>
</gene>
<comment type="caution">
    <text evidence="2">The sequence shown here is derived from an EMBL/GenBank/DDBJ whole genome shotgun (WGS) entry which is preliminary data.</text>
</comment>
<dbReference type="EMBL" id="MZNU01000068">
    <property type="protein sequence ID" value="OWP05568.1"/>
    <property type="molecule type" value="Genomic_DNA"/>
</dbReference>
<organism evidence="2 3">
    <name type="scientific">Diplocarpon coronariae</name>
    <dbReference type="NCBI Taxonomy" id="2795749"/>
    <lineage>
        <taxon>Eukaryota</taxon>
        <taxon>Fungi</taxon>
        <taxon>Dikarya</taxon>
        <taxon>Ascomycota</taxon>
        <taxon>Pezizomycotina</taxon>
        <taxon>Leotiomycetes</taxon>
        <taxon>Helotiales</taxon>
        <taxon>Drepanopezizaceae</taxon>
        <taxon>Diplocarpon</taxon>
    </lineage>
</organism>
<keyword evidence="3" id="KW-1185">Reference proteome</keyword>
<dbReference type="InParanoid" id="A0A218ZC39"/>
<feature type="compositionally biased region" description="Polar residues" evidence="1">
    <location>
        <begin position="301"/>
        <end position="314"/>
    </location>
</feature>
<evidence type="ECO:0000313" key="2">
    <source>
        <dbReference type="EMBL" id="OWP05568.1"/>
    </source>
</evidence>
<proteinExistence type="predicted"/>
<feature type="region of interest" description="Disordered" evidence="1">
    <location>
        <begin position="158"/>
        <end position="242"/>
    </location>
</feature>
<name>A0A218ZC39_9HELO</name>
<protein>
    <submittedName>
        <fullName evidence="2">Uncharacterized protein</fullName>
    </submittedName>
</protein>
<accession>A0A218ZC39</accession>
<reference evidence="2 3" key="1">
    <citation type="submission" date="2017-04" db="EMBL/GenBank/DDBJ databases">
        <title>Draft genome sequence of Marssonina coronaria NL1: causal agent of apple blotch.</title>
        <authorList>
            <person name="Cheng Q."/>
        </authorList>
    </citation>
    <scope>NUCLEOTIDE SEQUENCE [LARGE SCALE GENOMIC DNA]</scope>
    <source>
        <strain evidence="2 3">NL1</strain>
    </source>
</reference>
<feature type="compositionally biased region" description="Polar residues" evidence="1">
    <location>
        <begin position="275"/>
        <end position="285"/>
    </location>
</feature>
<dbReference type="Proteomes" id="UP000242519">
    <property type="component" value="Unassembled WGS sequence"/>
</dbReference>
<evidence type="ECO:0000256" key="1">
    <source>
        <dbReference type="SAM" id="MobiDB-lite"/>
    </source>
</evidence>
<feature type="compositionally biased region" description="Low complexity" evidence="1">
    <location>
        <begin position="221"/>
        <end position="230"/>
    </location>
</feature>
<feature type="compositionally biased region" description="Pro residues" evidence="1">
    <location>
        <begin position="413"/>
        <end position="426"/>
    </location>
</feature>
<evidence type="ECO:0000313" key="3">
    <source>
        <dbReference type="Proteomes" id="UP000242519"/>
    </source>
</evidence>
<sequence>MPQSHVRVEVALARRRRDAPGPVTGGGVVEICPETAERGVAGAISIGRLPLARFQRRDRLHRLGGHPHRPALPADWPPSQQVRRAAVAGRTGGLVIPVPHHPSPPSGPRSAPIGTGDLYRRDVWEVRPGCRGSVEKVPSLEARFMCVRTLSRTGAPPIHRTMPDCAARTDNVPATRAIPPVPGGPRNEESPWPAERAEAAREAEARIQREMPELGERTKGSPRSSPGDDVPSPPPGERIAAPLMGSPDLRLLVNSSWDASQTAALDFHVPCHMQSKQHNPLNGTSRVKRRRSHVPILSGSARMSNTEATDTTRPSDALRDGDLPSRNYEAVPSRAGANGEEPSHPSADPGRMVRDASCSPTNTGRHRYWCQTTRHRSKLSALLACPACLPCLLICSTAVGVTGSRVNSLLDSSPPPCPRLPTPPGSKKPTRTGGGETRAETKARFQIRADGTPWHSSTGDGANGAYCMPRISRILSFILFGHPSDPL</sequence>